<sequence>RKNSVLRLERSMEAKIKKIQIYHAVFQDVSGWNKEAYLNNEEASKFNWSLSSTLKEG</sequence>
<organism evidence="1 2">
    <name type="scientific">Ambispora leptoticha</name>
    <dbReference type="NCBI Taxonomy" id="144679"/>
    <lineage>
        <taxon>Eukaryota</taxon>
        <taxon>Fungi</taxon>
        <taxon>Fungi incertae sedis</taxon>
        <taxon>Mucoromycota</taxon>
        <taxon>Glomeromycotina</taxon>
        <taxon>Glomeromycetes</taxon>
        <taxon>Archaeosporales</taxon>
        <taxon>Ambisporaceae</taxon>
        <taxon>Ambispora</taxon>
    </lineage>
</organism>
<comment type="caution">
    <text evidence="1">The sequence shown here is derived from an EMBL/GenBank/DDBJ whole genome shotgun (WGS) entry which is preliminary data.</text>
</comment>
<evidence type="ECO:0000313" key="2">
    <source>
        <dbReference type="Proteomes" id="UP000789508"/>
    </source>
</evidence>
<name>A0A9N9JEF2_9GLOM</name>
<dbReference type="AlphaFoldDB" id="A0A9N9JEF2"/>
<dbReference type="EMBL" id="CAJVPS010057054">
    <property type="protein sequence ID" value="CAG8778174.1"/>
    <property type="molecule type" value="Genomic_DNA"/>
</dbReference>
<keyword evidence="2" id="KW-1185">Reference proteome</keyword>
<dbReference type="Proteomes" id="UP000789508">
    <property type="component" value="Unassembled WGS sequence"/>
</dbReference>
<proteinExistence type="predicted"/>
<feature type="non-terminal residue" evidence="1">
    <location>
        <position position="1"/>
    </location>
</feature>
<accession>A0A9N9JEF2</accession>
<feature type="non-terminal residue" evidence="1">
    <location>
        <position position="57"/>
    </location>
</feature>
<gene>
    <name evidence="1" type="ORF">ALEPTO_LOCUS14520</name>
</gene>
<evidence type="ECO:0000313" key="1">
    <source>
        <dbReference type="EMBL" id="CAG8778174.1"/>
    </source>
</evidence>
<reference evidence="1" key="1">
    <citation type="submission" date="2021-06" db="EMBL/GenBank/DDBJ databases">
        <authorList>
            <person name="Kallberg Y."/>
            <person name="Tangrot J."/>
            <person name="Rosling A."/>
        </authorList>
    </citation>
    <scope>NUCLEOTIDE SEQUENCE</scope>
    <source>
        <strain evidence="1">FL130A</strain>
    </source>
</reference>
<protein>
    <submittedName>
        <fullName evidence="1">4181_t:CDS:1</fullName>
    </submittedName>
</protein>